<feature type="transmembrane region" description="Helical" evidence="5">
    <location>
        <begin position="89"/>
        <end position="116"/>
    </location>
</feature>
<evidence type="ECO:0000256" key="3">
    <source>
        <dbReference type="ARBA" id="ARBA00022989"/>
    </source>
</evidence>
<protein>
    <recommendedName>
        <fullName evidence="6">Integral membrane bound transporter domain-containing protein</fullName>
    </recommendedName>
</protein>
<dbReference type="OrthoDB" id="7491335at2"/>
<keyword evidence="8" id="KW-1185">Reference proteome</keyword>
<evidence type="ECO:0000313" key="8">
    <source>
        <dbReference type="Proteomes" id="UP000321230"/>
    </source>
</evidence>
<feature type="transmembrane region" description="Helical" evidence="5">
    <location>
        <begin position="386"/>
        <end position="406"/>
    </location>
</feature>
<evidence type="ECO:0000256" key="4">
    <source>
        <dbReference type="ARBA" id="ARBA00023136"/>
    </source>
</evidence>
<comment type="subcellular location">
    <subcellularLocation>
        <location evidence="1">Membrane</location>
        <topology evidence="1">Multi-pass membrane protein</topology>
    </subcellularLocation>
</comment>
<feature type="transmembrane region" description="Helical" evidence="5">
    <location>
        <begin position="493"/>
        <end position="511"/>
    </location>
</feature>
<feature type="domain" description="Integral membrane bound transporter" evidence="6">
    <location>
        <begin position="382"/>
        <end position="502"/>
    </location>
</feature>
<feature type="transmembrane region" description="Helical" evidence="5">
    <location>
        <begin position="58"/>
        <end position="77"/>
    </location>
</feature>
<dbReference type="GO" id="GO:0016020">
    <property type="term" value="C:membrane"/>
    <property type="evidence" value="ECO:0007669"/>
    <property type="project" value="UniProtKB-SubCell"/>
</dbReference>
<name>A0A511AW72_9PROT</name>
<dbReference type="EMBL" id="BJUZ01000001">
    <property type="protein sequence ID" value="GEK92468.1"/>
    <property type="molecule type" value="Genomic_DNA"/>
</dbReference>
<evidence type="ECO:0000313" key="7">
    <source>
        <dbReference type="EMBL" id="GEK92468.1"/>
    </source>
</evidence>
<reference evidence="7 8" key="1">
    <citation type="submission" date="2019-07" db="EMBL/GenBank/DDBJ databases">
        <title>Whole genome shotgun sequence of Gluconobacter wancherniae NBRC 103581.</title>
        <authorList>
            <person name="Hosoyama A."/>
            <person name="Uohara A."/>
            <person name="Ohji S."/>
            <person name="Ichikawa N."/>
        </authorList>
    </citation>
    <scope>NUCLEOTIDE SEQUENCE [LARGE SCALE GENOMIC DNA]</scope>
    <source>
        <strain evidence="7 8">NBRC 103581</strain>
    </source>
</reference>
<feature type="transmembrane region" description="Helical" evidence="5">
    <location>
        <begin position="418"/>
        <end position="435"/>
    </location>
</feature>
<comment type="caution">
    <text evidence="7">The sequence shown here is derived from an EMBL/GenBank/DDBJ whole genome shotgun (WGS) entry which is preliminary data.</text>
</comment>
<evidence type="ECO:0000256" key="1">
    <source>
        <dbReference type="ARBA" id="ARBA00004141"/>
    </source>
</evidence>
<dbReference type="InterPro" id="IPR049453">
    <property type="entry name" value="Memb_transporter_dom"/>
</dbReference>
<keyword evidence="4 5" id="KW-0472">Membrane</keyword>
<keyword evidence="2 5" id="KW-0812">Transmembrane</keyword>
<sequence length="661" mass="69622">MVGDPLAGQAALSRTRHLTFLSQFLARHSITLSPEQVAPAEGIRAAVATVGALLPALFFHQPVFAWAAFAAFWSCLIEPGGTPREQFRILGLFTFLGAILAALSAIIACAPIWGVLPLLALTGIAAGMSRALSPSHGLLCTLLCCVAAAGTGFPASFDAALIIGAAFAVGGLWAMLLCLVIWSLHPYAPARRAVAASYRLLALMAGELAAGRLRETVHRQAVRSAIEQARMVTLQIDAGHGSDSMRAHLSATLAGAERLFTAMLAVEHLVETRGIDFEGRGTLAAFSTLCQSASRQVLSPEPDLAALAKQATALADSIRVRPGSVGELVATSASTLATLANGLLRENTGLPAAERPRHTARMTPVIRRHALRLMVGLIATDLASRWLGLHYGFWALVAVLLVIQPSGPTTVVRGLERILGSVCGGVLVLLITPMLSGRSEMLVAVALFAIGAIAMRAVNYTMLVLFLSAQFIVVTEMTMPSPGLAGLRVVDNALGSVIGLFCAFVVCPDRLGRDMDGMLRTAIIGNLKYLAAVLGGQDSAETDRIQRQAGIDTTRAEFARGSLPIFGGVASIGKAAAHNNGILRALRRLSGEATLLRFDMEAGLCPGDTLSAERWGKQAELLEAGAPLHDIALLLEQGRIVAEIAALDRAGRQLLKRAERV</sequence>
<keyword evidence="3 5" id="KW-1133">Transmembrane helix</keyword>
<proteinExistence type="predicted"/>
<dbReference type="AlphaFoldDB" id="A0A511AW72"/>
<dbReference type="Proteomes" id="UP000321230">
    <property type="component" value="Unassembled WGS sequence"/>
</dbReference>
<feature type="transmembrane region" description="Helical" evidence="5">
    <location>
        <begin position="160"/>
        <end position="184"/>
    </location>
</feature>
<evidence type="ECO:0000256" key="2">
    <source>
        <dbReference type="ARBA" id="ARBA00022692"/>
    </source>
</evidence>
<dbReference type="Pfam" id="PF13515">
    <property type="entry name" value="FUSC_2"/>
    <property type="match status" value="1"/>
</dbReference>
<feature type="transmembrane region" description="Helical" evidence="5">
    <location>
        <begin position="136"/>
        <end position="153"/>
    </location>
</feature>
<evidence type="ECO:0000259" key="6">
    <source>
        <dbReference type="Pfam" id="PF13515"/>
    </source>
</evidence>
<accession>A0A511AW72</accession>
<organism evidence="7 8">
    <name type="scientific">Gluconobacter wancherniae NBRC 103581</name>
    <dbReference type="NCBI Taxonomy" id="656744"/>
    <lineage>
        <taxon>Bacteria</taxon>
        <taxon>Pseudomonadati</taxon>
        <taxon>Pseudomonadota</taxon>
        <taxon>Alphaproteobacteria</taxon>
        <taxon>Acetobacterales</taxon>
        <taxon>Acetobacteraceae</taxon>
        <taxon>Gluconobacter</taxon>
    </lineage>
</organism>
<gene>
    <name evidence="7" type="ORF">GWA01_02380</name>
</gene>
<feature type="transmembrane region" description="Helical" evidence="5">
    <location>
        <begin position="442"/>
        <end position="473"/>
    </location>
</feature>
<evidence type="ECO:0000256" key="5">
    <source>
        <dbReference type="SAM" id="Phobius"/>
    </source>
</evidence>